<evidence type="ECO:0000313" key="9">
    <source>
        <dbReference type="EMBL" id="MBX8644273.1"/>
    </source>
</evidence>
<dbReference type="InterPro" id="IPR038078">
    <property type="entry name" value="PhoU-like_sf"/>
</dbReference>
<dbReference type="Proteomes" id="UP000716004">
    <property type="component" value="Unassembled WGS sequence"/>
</dbReference>
<dbReference type="GO" id="GO:0046943">
    <property type="term" value="F:carboxylic acid transmembrane transporter activity"/>
    <property type="evidence" value="ECO:0007669"/>
    <property type="project" value="TreeGrafter"/>
</dbReference>
<feature type="domain" description="Major facilitator superfamily (MFS) profile" evidence="7">
    <location>
        <begin position="23"/>
        <end position="438"/>
    </location>
</feature>
<name>A0A8J8CHT6_9ARCH</name>
<comment type="caution">
    <text evidence="9">The sequence shown here is derived from an EMBL/GenBank/DDBJ whole genome shotgun (WGS) entry which is preliminary data.</text>
</comment>
<dbReference type="InterPro" id="IPR005828">
    <property type="entry name" value="MFS_sugar_transport-like"/>
</dbReference>
<feature type="transmembrane region" description="Helical" evidence="6">
    <location>
        <begin position="415"/>
        <end position="434"/>
    </location>
</feature>
<feature type="transmembrane region" description="Helical" evidence="6">
    <location>
        <begin position="383"/>
        <end position="403"/>
    </location>
</feature>
<comment type="similarity">
    <text evidence="2">Belongs to the UPF0111 family.</text>
</comment>
<feature type="transmembrane region" description="Helical" evidence="6">
    <location>
        <begin position="116"/>
        <end position="137"/>
    </location>
</feature>
<evidence type="ECO:0000259" key="7">
    <source>
        <dbReference type="PROSITE" id="PS50850"/>
    </source>
</evidence>
<feature type="transmembrane region" description="Helical" evidence="6">
    <location>
        <begin position="24"/>
        <end position="52"/>
    </location>
</feature>
<evidence type="ECO:0000313" key="8">
    <source>
        <dbReference type="EMBL" id="MBX8631201.1"/>
    </source>
</evidence>
<dbReference type="Gene3D" id="1.20.1250.20">
    <property type="entry name" value="MFS general substrate transporter like domains"/>
    <property type="match status" value="1"/>
</dbReference>
<sequence>MSGGQSPFASLDEQGIRKYHIRTLIVSGMGFFTDAYDLFVIGAILPIIGIYFDISDKSLAYALISSSALFGAIIGPLIFGPIADRYGRKIIYSFDLLILVAAAIGSATATSASQLILWRFVLGIGIGADYPVSATIMSEFSNRKDRGKLVASVFAMQGFGQLTGALVTLLTLFLHFQLSLSWRIPLAMGAVPALAVLYMRNRISETPRYAAYSGMSNGSPSSSHNIPMDREEGSRGYGIRIPKRDIISMYIPLILGTSLCWFALDVSFYGTGIFANTIIHDVGAISIIHSTEITAAIFLFSAFPGYWAAVYLIDNIGRKKLQLLGFIFMAVAYSSIVLIPFIVSDVTALFVVFGSTFFFINMGPNTTTFVIPVEVFPTQIRTTGHGIAAATGKAGAAMSAFLFPFMLKYIHLSGIFSWLAVVSILGLALTVLFIPEGQDRRLEDISGEERLLKTYSEFSDLISQLTEKIVLASEETNSFVNEWGNTGEIARKIKSIEHDCDEIVHRIFVRLNTKFLAPINRMEIVSLAQALDDIMDYIEATVARFEMYNISASDEYIREFMKTILSCTKEVAVGIANINDIYSKRFDRIERSCIEINKYENESDSTLRRALQTLFRGSDAIHIIKLKEIYDNLETVTDKCEDVADILRDLIVKYRGL</sequence>
<dbReference type="PANTHER" id="PTHR23508:SF10">
    <property type="entry name" value="CARBOXYLIC ACID TRANSPORTER PROTEIN HOMOLOG"/>
    <property type="match status" value="1"/>
</dbReference>
<keyword evidence="3 6" id="KW-0812">Transmembrane</keyword>
<dbReference type="InterPro" id="IPR018445">
    <property type="entry name" value="Put_Phosphate_transp_reg"/>
</dbReference>
<gene>
    <name evidence="8" type="ORF">J9259_01570</name>
    <name evidence="9" type="ORF">KIY12_06075</name>
</gene>
<evidence type="ECO:0000256" key="2">
    <source>
        <dbReference type="ARBA" id="ARBA00008591"/>
    </source>
</evidence>
<protein>
    <submittedName>
        <fullName evidence="9">MFS transporter</fullName>
    </submittedName>
</protein>
<dbReference type="AlphaFoldDB" id="A0A8J8CHT6"/>
<reference evidence="9" key="1">
    <citation type="submission" date="2021-05" db="EMBL/GenBank/DDBJ databases">
        <title>Genomic insights into ecological role and evolution of a novel Thermoplasmata order Candidatus Sysuiplasmatales.</title>
        <authorList>
            <person name="Yuan Y."/>
        </authorList>
    </citation>
    <scope>NUCLEOTIDE SEQUENCE</scope>
    <source>
        <strain evidence="9">TUT19-bin139</strain>
        <strain evidence="8">YP2-bin.285</strain>
    </source>
</reference>
<dbReference type="Proteomes" id="UP000750197">
    <property type="component" value="Unassembled WGS sequence"/>
</dbReference>
<comment type="subcellular location">
    <subcellularLocation>
        <location evidence="1">Membrane</location>
        <topology evidence="1">Multi-pass membrane protein</topology>
    </subcellularLocation>
</comment>
<keyword evidence="4 6" id="KW-1133">Transmembrane helix</keyword>
<dbReference type="InterPro" id="IPR036259">
    <property type="entry name" value="MFS_trans_sf"/>
</dbReference>
<evidence type="ECO:0000256" key="4">
    <source>
        <dbReference type="ARBA" id="ARBA00022989"/>
    </source>
</evidence>
<dbReference type="PROSITE" id="PS00217">
    <property type="entry name" value="SUGAR_TRANSPORT_2"/>
    <property type="match status" value="1"/>
</dbReference>
<feature type="transmembrane region" description="Helical" evidence="6">
    <location>
        <begin position="149"/>
        <end position="174"/>
    </location>
</feature>
<dbReference type="PANTHER" id="PTHR23508">
    <property type="entry name" value="CARBOXYLIC ACID TRANSPORTER PROTEIN HOMOLOG"/>
    <property type="match status" value="1"/>
</dbReference>
<dbReference type="InterPro" id="IPR020846">
    <property type="entry name" value="MFS_dom"/>
</dbReference>
<dbReference type="Gene3D" id="1.20.58.220">
    <property type="entry name" value="Phosphate transport system protein phou homolog 2, domain 2"/>
    <property type="match status" value="1"/>
</dbReference>
<evidence type="ECO:0000256" key="1">
    <source>
        <dbReference type="ARBA" id="ARBA00004141"/>
    </source>
</evidence>
<feature type="transmembrane region" description="Helical" evidence="6">
    <location>
        <begin position="58"/>
        <end position="79"/>
    </location>
</feature>
<proteinExistence type="inferred from homology"/>
<feature type="transmembrane region" description="Helical" evidence="6">
    <location>
        <begin position="321"/>
        <end position="343"/>
    </location>
</feature>
<dbReference type="EMBL" id="JAHEAC010000049">
    <property type="protein sequence ID" value="MBX8644273.1"/>
    <property type="molecule type" value="Genomic_DNA"/>
</dbReference>
<organism evidence="9 10">
    <name type="scientific">Candidatus Sysuiplasma superficiale</name>
    <dbReference type="NCBI Taxonomy" id="2823368"/>
    <lineage>
        <taxon>Archaea</taxon>
        <taxon>Methanobacteriati</taxon>
        <taxon>Thermoplasmatota</taxon>
        <taxon>Thermoplasmata</taxon>
        <taxon>Candidatus Sysuiplasmatales</taxon>
        <taxon>Candidatus Sysuiplasmataceae</taxon>
        <taxon>Candidatus Sysuiplasma</taxon>
    </lineage>
</organism>
<evidence type="ECO:0000256" key="5">
    <source>
        <dbReference type="ARBA" id="ARBA00023136"/>
    </source>
</evidence>
<feature type="transmembrane region" description="Helical" evidence="6">
    <location>
        <begin position="180"/>
        <end position="199"/>
    </location>
</feature>
<feature type="transmembrane region" description="Helical" evidence="6">
    <location>
        <begin position="91"/>
        <end position="110"/>
    </location>
</feature>
<feature type="transmembrane region" description="Helical" evidence="6">
    <location>
        <begin position="284"/>
        <end position="309"/>
    </location>
</feature>
<dbReference type="Pfam" id="PF01865">
    <property type="entry name" value="PhoU_div"/>
    <property type="match status" value="1"/>
</dbReference>
<dbReference type="PROSITE" id="PS50850">
    <property type="entry name" value="MFS"/>
    <property type="match status" value="1"/>
</dbReference>
<accession>A0A8J8CHT6</accession>
<feature type="transmembrane region" description="Helical" evidence="6">
    <location>
        <begin position="349"/>
        <end position="371"/>
    </location>
</feature>
<keyword evidence="5 6" id="KW-0472">Membrane</keyword>
<dbReference type="GO" id="GO:0005886">
    <property type="term" value="C:plasma membrane"/>
    <property type="evidence" value="ECO:0007669"/>
    <property type="project" value="TreeGrafter"/>
</dbReference>
<feature type="transmembrane region" description="Helical" evidence="6">
    <location>
        <begin position="246"/>
        <end position="264"/>
    </location>
</feature>
<evidence type="ECO:0000256" key="6">
    <source>
        <dbReference type="SAM" id="Phobius"/>
    </source>
</evidence>
<evidence type="ECO:0000256" key="3">
    <source>
        <dbReference type="ARBA" id="ARBA00022692"/>
    </source>
</evidence>
<dbReference type="EMBL" id="JAGVSJ010000002">
    <property type="protein sequence ID" value="MBX8631201.1"/>
    <property type="molecule type" value="Genomic_DNA"/>
</dbReference>
<evidence type="ECO:0000313" key="10">
    <source>
        <dbReference type="Proteomes" id="UP000750197"/>
    </source>
</evidence>
<dbReference type="SUPFAM" id="SSF103473">
    <property type="entry name" value="MFS general substrate transporter"/>
    <property type="match status" value="1"/>
</dbReference>
<dbReference type="PROSITE" id="PS00216">
    <property type="entry name" value="SUGAR_TRANSPORT_1"/>
    <property type="match status" value="1"/>
</dbReference>
<dbReference type="InterPro" id="IPR005829">
    <property type="entry name" value="Sugar_transporter_CS"/>
</dbReference>
<dbReference type="Pfam" id="PF00083">
    <property type="entry name" value="Sugar_tr"/>
    <property type="match status" value="2"/>
</dbReference>